<evidence type="ECO:0000313" key="10">
    <source>
        <dbReference type="Proteomes" id="UP000194903"/>
    </source>
</evidence>
<dbReference type="SUPFAM" id="SSF88946">
    <property type="entry name" value="Sigma2 domain of RNA polymerase sigma factors"/>
    <property type="match status" value="1"/>
</dbReference>
<dbReference type="NCBIfam" id="TIGR02937">
    <property type="entry name" value="sigma70-ECF"/>
    <property type="match status" value="1"/>
</dbReference>
<keyword evidence="3" id="KW-0731">Sigma factor</keyword>
<dbReference type="Proteomes" id="UP000194903">
    <property type="component" value="Unassembled WGS sequence"/>
</dbReference>
<dbReference type="NCBIfam" id="TIGR02980">
    <property type="entry name" value="SigBFG"/>
    <property type="match status" value="1"/>
</dbReference>
<dbReference type="SUPFAM" id="SSF88659">
    <property type="entry name" value="Sigma3 and sigma4 domains of RNA polymerase sigma factors"/>
    <property type="match status" value="2"/>
</dbReference>
<dbReference type="Gene3D" id="1.20.120.1810">
    <property type="match status" value="1"/>
</dbReference>
<dbReference type="GO" id="GO:0006352">
    <property type="term" value="P:DNA-templated transcription initiation"/>
    <property type="evidence" value="ECO:0007669"/>
    <property type="project" value="InterPro"/>
</dbReference>
<dbReference type="Gene3D" id="1.10.10.10">
    <property type="entry name" value="Winged helix-like DNA-binding domain superfamily/Winged helix DNA-binding domain"/>
    <property type="match status" value="2"/>
</dbReference>
<dbReference type="Pfam" id="PF04539">
    <property type="entry name" value="Sigma70_r3"/>
    <property type="match status" value="1"/>
</dbReference>
<dbReference type="InterPro" id="IPR007630">
    <property type="entry name" value="RNA_pol_sigma70_r4"/>
</dbReference>
<evidence type="ECO:0000313" key="9">
    <source>
        <dbReference type="EMBL" id="OUM19828.1"/>
    </source>
</evidence>
<dbReference type="GO" id="GO:0016987">
    <property type="term" value="F:sigma factor activity"/>
    <property type="evidence" value="ECO:0007669"/>
    <property type="project" value="UniProtKB-KW"/>
</dbReference>
<evidence type="ECO:0000256" key="3">
    <source>
        <dbReference type="ARBA" id="ARBA00023082"/>
    </source>
</evidence>
<evidence type="ECO:0000259" key="6">
    <source>
        <dbReference type="Pfam" id="PF04539"/>
    </source>
</evidence>
<dbReference type="CDD" id="cd06171">
    <property type="entry name" value="Sigma70_r4"/>
    <property type="match status" value="1"/>
</dbReference>
<dbReference type="InterPro" id="IPR013325">
    <property type="entry name" value="RNA_pol_sigma_r2"/>
</dbReference>
<dbReference type="InterPro" id="IPR050239">
    <property type="entry name" value="Sigma-70_RNA_pol_init_factors"/>
</dbReference>
<evidence type="ECO:0000256" key="4">
    <source>
        <dbReference type="ARBA" id="ARBA00023125"/>
    </source>
</evidence>
<dbReference type="InterPro" id="IPR013324">
    <property type="entry name" value="RNA_pol_sigma_r3/r4-like"/>
</dbReference>
<dbReference type="Pfam" id="PF04545">
    <property type="entry name" value="Sigma70_r4"/>
    <property type="match status" value="1"/>
</dbReference>
<dbReference type="InterPro" id="IPR014284">
    <property type="entry name" value="RNA_pol_sigma-70_dom"/>
</dbReference>
<feature type="domain" description="RNA polymerase sigma-70 region 4" evidence="8">
    <location>
        <begin position="188"/>
        <end position="236"/>
    </location>
</feature>
<evidence type="ECO:0000259" key="8">
    <source>
        <dbReference type="Pfam" id="PF04545"/>
    </source>
</evidence>
<dbReference type="InterPro" id="IPR007624">
    <property type="entry name" value="RNA_pol_sigma70_r3"/>
</dbReference>
<keyword evidence="2" id="KW-0805">Transcription regulation</keyword>
<keyword evidence="10" id="KW-1185">Reference proteome</keyword>
<dbReference type="InterPro" id="IPR000943">
    <property type="entry name" value="RNA_pol_sigma70"/>
</dbReference>
<sequence>MDRNNAAEQLRLIRRAQAGEEDACETLIRENSGLIWSIVRRYAGRGVDMEDLYQLGSLGFVKAVQGFDCEYGTRFSTYAVPKISGEIRRFLRDDGTVKVSRTIKSLAIRVNAAREQLSMKTGREPTISELSELLDASPEEIAACESALVPTDSLQREIGDDGATLEHLVGDDGIEEKVLESVLLRDSIHRLNEKEQKVILLRYFRSQTQQQCAAALGISQVQVSRLERRAIEHMREMMTEA</sequence>
<dbReference type="PRINTS" id="PR00046">
    <property type="entry name" value="SIGMA70FCT"/>
</dbReference>
<keyword evidence="1" id="KW-0749">Sporulation</keyword>
<dbReference type="Pfam" id="PF04542">
    <property type="entry name" value="Sigma70_r2"/>
    <property type="match status" value="1"/>
</dbReference>
<evidence type="ECO:0000256" key="5">
    <source>
        <dbReference type="ARBA" id="ARBA00023163"/>
    </source>
</evidence>
<proteinExistence type="predicted"/>
<protein>
    <submittedName>
        <fullName evidence="9">RNA polymerase subunit sigma-70</fullName>
    </submittedName>
</protein>
<accession>A0A252F1Z6</accession>
<dbReference type="PANTHER" id="PTHR30603">
    <property type="entry name" value="RNA POLYMERASE SIGMA FACTOR RPO"/>
    <property type="match status" value="1"/>
</dbReference>
<reference evidence="9 10" key="1">
    <citation type="submission" date="2017-05" db="EMBL/GenBank/DDBJ databases">
        <title>Butyricicoccus porcorum sp. nov. a butyrate-producing bacterium from the swine intestinal tract.</title>
        <authorList>
            <person name="Trachsel J."/>
            <person name="Humphrey S."/>
            <person name="Allen H.K."/>
        </authorList>
    </citation>
    <scope>NUCLEOTIDE SEQUENCE [LARGE SCALE GENOMIC DNA]</scope>
    <source>
        <strain evidence="9">BB10</strain>
    </source>
</reference>
<keyword evidence="4" id="KW-0238">DNA-binding</keyword>
<gene>
    <name evidence="9" type="ORF">CBW42_11775</name>
</gene>
<keyword evidence="5" id="KW-0804">Transcription</keyword>
<evidence type="ECO:0000256" key="1">
    <source>
        <dbReference type="ARBA" id="ARBA00022969"/>
    </source>
</evidence>
<evidence type="ECO:0000256" key="2">
    <source>
        <dbReference type="ARBA" id="ARBA00023015"/>
    </source>
</evidence>
<dbReference type="GO" id="GO:0030435">
    <property type="term" value="P:sporulation resulting in formation of a cellular spore"/>
    <property type="evidence" value="ECO:0007669"/>
    <property type="project" value="UniProtKB-KW"/>
</dbReference>
<feature type="domain" description="RNA polymerase sigma-70 region 2" evidence="7">
    <location>
        <begin position="27"/>
        <end position="94"/>
    </location>
</feature>
<organism evidence="9 10">
    <name type="scientific">Butyricicoccus porcorum</name>
    <dbReference type="NCBI Taxonomy" id="1945634"/>
    <lineage>
        <taxon>Bacteria</taxon>
        <taxon>Bacillati</taxon>
        <taxon>Bacillota</taxon>
        <taxon>Clostridia</taxon>
        <taxon>Eubacteriales</taxon>
        <taxon>Butyricicoccaceae</taxon>
        <taxon>Butyricicoccus</taxon>
    </lineage>
</organism>
<feature type="domain" description="RNA polymerase sigma-70 region 3" evidence="6">
    <location>
        <begin position="109"/>
        <end position="176"/>
    </location>
</feature>
<dbReference type="InterPro" id="IPR007627">
    <property type="entry name" value="RNA_pol_sigma70_r2"/>
</dbReference>
<dbReference type="AlphaFoldDB" id="A0A252F1Z6"/>
<dbReference type="EMBL" id="NHOC01000010">
    <property type="protein sequence ID" value="OUM19828.1"/>
    <property type="molecule type" value="Genomic_DNA"/>
</dbReference>
<dbReference type="InterPro" id="IPR014322">
    <property type="entry name" value="RNA_pol_sigma-B/F/G"/>
</dbReference>
<comment type="caution">
    <text evidence="9">The sequence shown here is derived from an EMBL/GenBank/DDBJ whole genome shotgun (WGS) entry which is preliminary data.</text>
</comment>
<evidence type="ECO:0000259" key="7">
    <source>
        <dbReference type="Pfam" id="PF04542"/>
    </source>
</evidence>
<dbReference type="GO" id="GO:0003677">
    <property type="term" value="F:DNA binding"/>
    <property type="evidence" value="ECO:0007669"/>
    <property type="project" value="UniProtKB-KW"/>
</dbReference>
<dbReference type="RefSeq" id="WP_205703636.1">
    <property type="nucleotide sequence ID" value="NZ_NHOC01000010.1"/>
</dbReference>
<dbReference type="PANTHER" id="PTHR30603:SF17">
    <property type="entry name" value="RNA POLYMERASE SIGMA-G FACTOR"/>
    <property type="match status" value="1"/>
</dbReference>
<name>A0A252F1Z6_9FIRM</name>
<dbReference type="InterPro" id="IPR036388">
    <property type="entry name" value="WH-like_DNA-bd_sf"/>
</dbReference>